<dbReference type="Pfam" id="PF14223">
    <property type="entry name" value="Retrotran_gag_2"/>
    <property type="match status" value="1"/>
</dbReference>
<dbReference type="EMBL" id="SSTE01008633">
    <property type="protein sequence ID" value="KAA0054908.1"/>
    <property type="molecule type" value="Genomic_DNA"/>
</dbReference>
<protein>
    <submittedName>
        <fullName evidence="1">Gag-pol polyprotein</fullName>
    </submittedName>
</protein>
<dbReference type="AlphaFoldDB" id="A0A5A7UIW2"/>
<comment type="caution">
    <text evidence="1">The sequence shown here is derived from an EMBL/GenBank/DDBJ whole genome shotgun (WGS) entry which is preliminary data.</text>
</comment>
<evidence type="ECO:0000313" key="4">
    <source>
        <dbReference type="Proteomes" id="UP000321947"/>
    </source>
</evidence>
<dbReference type="Proteomes" id="UP000321947">
    <property type="component" value="Unassembled WGS sequence"/>
</dbReference>
<evidence type="ECO:0000313" key="1">
    <source>
        <dbReference type="EMBL" id="KAA0054908.1"/>
    </source>
</evidence>
<name>A0A5A7UIW2_CUCMM</name>
<accession>A0A5A7UIW2</accession>
<reference evidence="3 4" key="1">
    <citation type="submission" date="2019-08" db="EMBL/GenBank/DDBJ databases">
        <title>Draft genome sequences of two oriental melons (Cucumis melo L. var makuwa).</title>
        <authorList>
            <person name="Kwon S.-Y."/>
        </authorList>
    </citation>
    <scope>NUCLEOTIDE SEQUENCE [LARGE SCALE GENOMIC DNA]</scope>
    <source>
        <strain evidence="4">cv. Chang Bougi</strain>
        <strain evidence="3">cv. SW 3</strain>
        <tissue evidence="1">Leaf</tissue>
    </source>
</reference>
<sequence>MEAFLMSLDCSCWRAIISGWEHPSEKDETSKTTRKFELKWTRKEDDVAVANSRALNALFNTVDPNIFKLINTCKSSKVAWDTLEAAFKEHQR</sequence>
<dbReference type="EMBL" id="SSTD01004900">
    <property type="protein sequence ID" value="TYK22696.1"/>
    <property type="molecule type" value="Genomic_DNA"/>
</dbReference>
<dbReference type="Proteomes" id="UP000321393">
    <property type="component" value="Unassembled WGS sequence"/>
</dbReference>
<evidence type="ECO:0000313" key="2">
    <source>
        <dbReference type="EMBL" id="TYK22696.1"/>
    </source>
</evidence>
<evidence type="ECO:0000313" key="3">
    <source>
        <dbReference type="Proteomes" id="UP000321393"/>
    </source>
</evidence>
<organism evidence="1 3">
    <name type="scientific">Cucumis melo var. makuwa</name>
    <name type="common">Oriental melon</name>
    <dbReference type="NCBI Taxonomy" id="1194695"/>
    <lineage>
        <taxon>Eukaryota</taxon>
        <taxon>Viridiplantae</taxon>
        <taxon>Streptophyta</taxon>
        <taxon>Embryophyta</taxon>
        <taxon>Tracheophyta</taxon>
        <taxon>Spermatophyta</taxon>
        <taxon>Magnoliopsida</taxon>
        <taxon>eudicotyledons</taxon>
        <taxon>Gunneridae</taxon>
        <taxon>Pentapetalae</taxon>
        <taxon>rosids</taxon>
        <taxon>fabids</taxon>
        <taxon>Cucurbitales</taxon>
        <taxon>Cucurbitaceae</taxon>
        <taxon>Benincaseae</taxon>
        <taxon>Cucumis</taxon>
    </lineage>
</organism>
<proteinExistence type="predicted"/>
<gene>
    <name evidence="2" type="ORF">E5676_scaffold1163G00130</name>
    <name evidence="1" type="ORF">E6C27_scaffold43052G00360</name>
</gene>